<accession>A0A1F6D228</accession>
<sequence>MQAGVLFEEGRSQAEVARILRVSRQSASRWFHVWKRQGAQGLEGAGRAGRRPRLSPEDRRRVEQALLRGPRAHGYATERWTLRRIAEVIEEVCGVRYHIGHVWHFLDRMGWRCQWTVRPQTRAGAAP</sequence>
<name>A0A1F6D228_HANXR</name>
<proteinExistence type="predicted"/>
<comment type="caution">
    <text evidence="1">The sequence shown here is derived from an EMBL/GenBank/DDBJ whole genome shotgun (WGS) entry which is preliminary data.</text>
</comment>
<dbReference type="SUPFAM" id="SSF46689">
    <property type="entry name" value="Homeodomain-like"/>
    <property type="match status" value="1"/>
</dbReference>
<protein>
    <submittedName>
        <fullName evidence="1">Uncharacterized protein</fullName>
    </submittedName>
</protein>
<gene>
    <name evidence="1" type="ORF">A3F84_05965</name>
</gene>
<reference evidence="1 2" key="1">
    <citation type="journal article" date="2016" name="Nat. Commun.">
        <title>Thousands of microbial genomes shed light on interconnected biogeochemical processes in an aquifer system.</title>
        <authorList>
            <person name="Anantharaman K."/>
            <person name="Brown C.T."/>
            <person name="Hug L.A."/>
            <person name="Sharon I."/>
            <person name="Castelle C.J."/>
            <person name="Probst A.J."/>
            <person name="Thomas B.C."/>
            <person name="Singh A."/>
            <person name="Wilkins M.J."/>
            <person name="Karaoz U."/>
            <person name="Brodie E.L."/>
            <person name="Williams K.H."/>
            <person name="Hubbard S.S."/>
            <person name="Banfield J.F."/>
        </authorList>
    </citation>
    <scope>NUCLEOTIDE SEQUENCE [LARGE SCALE GENOMIC DNA]</scope>
    <source>
        <strain evidence="2">RIFCSPLOWO2_12_FULL_64_10</strain>
    </source>
</reference>
<dbReference type="InterPro" id="IPR009057">
    <property type="entry name" value="Homeodomain-like_sf"/>
</dbReference>
<evidence type="ECO:0000313" key="1">
    <source>
        <dbReference type="EMBL" id="OGG55425.1"/>
    </source>
</evidence>
<dbReference type="Proteomes" id="UP000178606">
    <property type="component" value="Unassembled WGS sequence"/>
</dbReference>
<dbReference type="EMBL" id="MFKF01000079">
    <property type="protein sequence ID" value="OGG55425.1"/>
    <property type="molecule type" value="Genomic_DNA"/>
</dbReference>
<organism evidence="1 2">
    <name type="scientific">Handelsmanbacteria sp. (strain RIFCSPLOWO2_12_FULL_64_10)</name>
    <dbReference type="NCBI Taxonomy" id="1817868"/>
    <lineage>
        <taxon>Bacteria</taxon>
        <taxon>Candidatus Handelsmaniibacteriota</taxon>
    </lineage>
</organism>
<dbReference type="AlphaFoldDB" id="A0A1F6D228"/>
<evidence type="ECO:0000313" key="2">
    <source>
        <dbReference type="Proteomes" id="UP000178606"/>
    </source>
</evidence>
<dbReference type="Pfam" id="PF13565">
    <property type="entry name" value="HTH_32"/>
    <property type="match status" value="1"/>
</dbReference>